<keyword evidence="2" id="KW-1185">Reference proteome</keyword>
<evidence type="ECO:0000313" key="2">
    <source>
        <dbReference type="Proteomes" id="UP000643279"/>
    </source>
</evidence>
<dbReference type="RefSeq" id="WP_188571070.1">
    <property type="nucleotide sequence ID" value="NZ_BMFW01000005.1"/>
</dbReference>
<proteinExistence type="predicted"/>
<protein>
    <submittedName>
        <fullName evidence="1">Uncharacterized protein</fullName>
    </submittedName>
</protein>
<name>A0ABQ2AQI8_9MICC</name>
<organism evidence="1 2">
    <name type="scientific">Arthrobacter liuii</name>
    <dbReference type="NCBI Taxonomy" id="1476996"/>
    <lineage>
        <taxon>Bacteria</taxon>
        <taxon>Bacillati</taxon>
        <taxon>Actinomycetota</taxon>
        <taxon>Actinomycetes</taxon>
        <taxon>Micrococcales</taxon>
        <taxon>Micrococcaceae</taxon>
        <taxon>Arthrobacter</taxon>
    </lineage>
</organism>
<dbReference type="EMBL" id="BMFW01000005">
    <property type="protein sequence ID" value="GGH93856.1"/>
    <property type="molecule type" value="Genomic_DNA"/>
</dbReference>
<sequence>MSNAERDELFQLILGRTTTKAVERILAAGYRKPRQVTTATIEDADAFSDGTVILDREGEAWQKSGHMWYLAAGGYIDKGPADFLPATVLWEPEATK</sequence>
<dbReference type="Proteomes" id="UP000643279">
    <property type="component" value="Unassembled WGS sequence"/>
</dbReference>
<accession>A0ABQ2AQI8</accession>
<gene>
    <name evidence="1" type="ORF">GCM10007170_15700</name>
</gene>
<reference evidence="2" key="1">
    <citation type="journal article" date="2019" name="Int. J. Syst. Evol. Microbiol.">
        <title>The Global Catalogue of Microorganisms (GCM) 10K type strain sequencing project: providing services to taxonomists for standard genome sequencing and annotation.</title>
        <authorList>
            <consortium name="The Broad Institute Genomics Platform"/>
            <consortium name="The Broad Institute Genome Sequencing Center for Infectious Disease"/>
            <person name="Wu L."/>
            <person name="Ma J."/>
        </authorList>
    </citation>
    <scope>NUCLEOTIDE SEQUENCE [LARGE SCALE GENOMIC DNA]</scope>
    <source>
        <strain evidence="2">CGMCC 1.12778</strain>
    </source>
</reference>
<evidence type="ECO:0000313" key="1">
    <source>
        <dbReference type="EMBL" id="GGH93856.1"/>
    </source>
</evidence>
<comment type="caution">
    <text evidence="1">The sequence shown here is derived from an EMBL/GenBank/DDBJ whole genome shotgun (WGS) entry which is preliminary data.</text>
</comment>